<dbReference type="RefSeq" id="WP_237855879.1">
    <property type="nucleotide sequence ID" value="NZ_JAKLWS010000034.1"/>
</dbReference>
<reference evidence="2" key="1">
    <citation type="submission" date="2022-01" db="EMBL/GenBank/DDBJ databases">
        <authorList>
            <person name="Wang Y."/>
        </authorList>
    </citation>
    <scope>NUCLEOTIDE SEQUENCE</scope>
    <source>
        <strain evidence="2">WB101</strain>
    </source>
</reference>
<protein>
    <recommendedName>
        <fullName evidence="4">Tetratricopeptide repeat protein</fullName>
    </recommendedName>
</protein>
<proteinExistence type="predicted"/>
<dbReference type="SUPFAM" id="SSF48452">
    <property type="entry name" value="TPR-like"/>
    <property type="match status" value="1"/>
</dbReference>
<dbReference type="Gene3D" id="1.25.40.10">
    <property type="entry name" value="Tetratricopeptide repeat domain"/>
    <property type="match status" value="1"/>
</dbReference>
<accession>A0ABS9KHZ7</accession>
<gene>
    <name evidence="2" type="ORF">L6773_17985</name>
</gene>
<feature type="region of interest" description="Disordered" evidence="1">
    <location>
        <begin position="131"/>
        <end position="151"/>
    </location>
</feature>
<keyword evidence="3" id="KW-1185">Reference proteome</keyword>
<comment type="caution">
    <text evidence="2">The sequence shown here is derived from an EMBL/GenBank/DDBJ whole genome shotgun (WGS) entry which is preliminary data.</text>
</comment>
<dbReference type="InterPro" id="IPR011990">
    <property type="entry name" value="TPR-like_helical_dom_sf"/>
</dbReference>
<dbReference type="EMBL" id="JAKLWS010000034">
    <property type="protein sequence ID" value="MCG2590472.1"/>
    <property type="molecule type" value="Genomic_DNA"/>
</dbReference>
<dbReference type="Proteomes" id="UP001165366">
    <property type="component" value="Unassembled WGS sequence"/>
</dbReference>
<evidence type="ECO:0000313" key="3">
    <source>
        <dbReference type="Proteomes" id="UP001165366"/>
    </source>
</evidence>
<reference evidence="2" key="2">
    <citation type="submission" date="2024-05" db="EMBL/GenBank/DDBJ databases">
        <title>Rhodohalobacter halophilus gen. nov., sp. nov., a moderately halophilic member of the family Balneolaceae.</title>
        <authorList>
            <person name="Xia J."/>
        </authorList>
    </citation>
    <scope>NUCLEOTIDE SEQUENCE</scope>
    <source>
        <strain evidence="2">WB101</strain>
    </source>
</reference>
<evidence type="ECO:0000256" key="1">
    <source>
        <dbReference type="SAM" id="MobiDB-lite"/>
    </source>
</evidence>
<organism evidence="2 3">
    <name type="scientific">Rhodohalobacter sulfatireducens</name>
    <dbReference type="NCBI Taxonomy" id="2911366"/>
    <lineage>
        <taxon>Bacteria</taxon>
        <taxon>Pseudomonadati</taxon>
        <taxon>Balneolota</taxon>
        <taxon>Balneolia</taxon>
        <taxon>Balneolales</taxon>
        <taxon>Balneolaceae</taxon>
        <taxon>Rhodohalobacter</taxon>
    </lineage>
</organism>
<name>A0ABS9KHZ7_9BACT</name>
<sequence>MELQPFQIPKSYQSYLETFDDDPETAIKRLKNRVEKRNAGAVGYFFLAWLYLKNGDKENALDASIQAKIMAPGSELMSRLHYYISHPQSFKAWEPKKNRKPFKRDHHSYDQSHPIHDLDGLISKLSSVESKRIKPDTEAEDDKRDLSEKSADVDDIVTETLAVIHEKQKNYPAAISTYERLKNINDSKAGYFDDQISRLKEKLEEETAEE</sequence>
<evidence type="ECO:0000313" key="2">
    <source>
        <dbReference type="EMBL" id="MCG2590472.1"/>
    </source>
</evidence>
<evidence type="ECO:0008006" key="4">
    <source>
        <dbReference type="Google" id="ProtNLM"/>
    </source>
</evidence>